<evidence type="ECO:0000256" key="13">
    <source>
        <dbReference type="ARBA" id="ARBA00022989"/>
    </source>
</evidence>
<dbReference type="EMBL" id="CP013067">
    <property type="protein sequence ID" value="ALP42235.1"/>
    <property type="molecule type" value="Genomic_DNA"/>
</dbReference>
<proteinExistence type="inferred from homology"/>
<comment type="subcellular location">
    <subcellularLocation>
        <location evidence="1">Cell inner membrane</location>
        <topology evidence="1">Multi-pass membrane protein</topology>
    </subcellularLocation>
</comment>
<comment type="pathway">
    <text evidence="2 16">Glycan metabolism; bacterial cellulose biosynthesis.</text>
</comment>
<accession>A0A0S2SKK7</accession>
<comment type="catalytic activity">
    <reaction evidence="15 16">
        <text>[(1-&gt;4)-beta-D-glucosyl](n) + UDP-alpha-D-glucose = [(1-&gt;4)-beta-D-glucosyl](n+1) + UDP + H(+)</text>
        <dbReference type="Rhea" id="RHEA:19929"/>
        <dbReference type="Rhea" id="RHEA-COMP:10033"/>
        <dbReference type="Rhea" id="RHEA-COMP:10034"/>
        <dbReference type="ChEBI" id="CHEBI:15378"/>
        <dbReference type="ChEBI" id="CHEBI:18246"/>
        <dbReference type="ChEBI" id="CHEBI:58223"/>
        <dbReference type="ChEBI" id="CHEBI:58885"/>
        <dbReference type="EC" id="2.4.1.12"/>
    </reaction>
</comment>
<dbReference type="GO" id="GO:0030244">
    <property type="term" value="P:cellulose biosynthetic process"/>
    <property type="evidence" value="ECO:0007669"/>
    <property type="project" value="UniProtKB-KW"/>
</dbReference>
<evidence type="ECO:0000259" key="18">
    <source>
        <dbReference type="Pfam" id="PF07238"/>
    </source>
</evidence>
<evidence type="ECO:0000256" key="9">
    <source>
        <dbReference type="ARBA" id="ARBA00022676"/>
    </source>
</evidence>
<evidence type="ECO:0000313" key="20">
    <source>
        <dbReference type="Proteomes" id="UP000058114"/>
    </source>
</evidence>
<reference evidence="19 20" key="2">
    <citation type="journal article" date="2016" name="Genome Announc.">
        <title>Complete Genome Sequence of the Highly Virulent Aeromonas schubertii Strain WL1483, Isolated from Diseased Snakehead Fish (Channa argus) in China.</title>
        <authorList>
            <person name="Liu L."/>
            <person name="Li N."/>
            <person name="Zhang D."/>
            <person name="Fu X."/>
            <person name="Shi C."/>
            <person name="Lin Q."/>
            <person name="Hao G."/>
        </authorList>
    </citation>
    <scope>NUCLEOTIDE SEQUENCE [LARGE SCALE GENOMIC DNA]</scope>
    <source>
        <strain evidence="19 20">WL1483</strain>
    </source>
</reference>
<protein>
    <recommendedName>
        <fullName evidence="5 16">Cellulose synthase catalytic subunit [UDP-forming]</fullName>
        <ecNumber evidence="4 16">2.4.1.12</ecNumber>
    </recommendedName>
</protein>
<dbReference type="Pfam" id="PF07238">
    <property type="entry name" value="PilZ"/>
    <property type="match status" value="1"/>
</dbReference>
<keyword evidence="7 16" id="KW-0997">Cell inner membrane</keyword>
<evidence type="ECO:0000256" key="7">
    <source>
        <dbReference type="ARBA" id="ARBA00022519"/>
    </source>
</evidence>
<keyword evidence="13 16" id="KW-1133">Transmembrane helix</keyword>
<evidence type="ECO:0000256" key="16">
    <source>
        <dbReference type="RuleBase" id="RU365020"/>
    </source>
</evidence>
<evidence type="ECO:0000256" key="8">
    <source>
        <dbReference type="ARBA" id="ARBA00022636"/>
    </source>
</evidence>
<keyword evidence="6 16" id="KW-1003">Cell membrane</keyword>
<keyword evidence="8 16" id="KW-0973">c-di-GMP</keyword>
<feature type="transmembrane region" description="Helical" evidence="16">
    <location>
        <begin position="185"/>
        <end position="201"/>
    </location>
</feature>
<evidence type="ECO:0000256" key="4">
    <source>
        <dbReference type="ARBA" id="ARBA00012539"/>
    </source>
</evidence>
<evidence type="ECO:0000256" key="14">
    <source>
        <dbReference type="ARBA" id="ARBA00023136"/>
    </source>
</evidence>
<dbReference type="UniPathway" id="UPA00694"/>
<name>A0A0S2SKK7_9GAMM</name>
<dbReference type="NCBIfam" id="TIGR03030">
    <property type="entry name" value="CelA"/>
    <property type="match status" value="1"/>
</dbReference>
<dbReference type="Gene3D" id="2.40.10.220">
    <property type="entry name" value="predicted glycosyltransferase like domains"/>
    <property type="match status" value="1"/>
</dbReference>
<dbReference type="Gene3D" id="3.90.550.10">
    <property type="entry name" value="Spore Coat Polysaccharide Biosynthesis Protein SpsA, Chain A"/>
    <property type="match status" value="1"/>
</dbReference>
<gene>
    <name evidence="19" type="primary">bcsA</name>
    <name evidence="19" type="ORF">WL1483_2816</name>
</gene>
<dbReference type="Proteomes" id="UP000058114">
    <property type="component" value="Chromosome"/>
</dbReference>
<dbReference type="GO" id="GO:0005886">
    <property type="term" value="C:plasma membrane"/>
    <property type="evidence" value="ECO:0007669"/>
    <property type="project" value="UniProtKB-SubCell"/>
</dbReference>
<comment type="similarity">
    <text evidence="3">Belongs to the glycosyltransferase 2 family.</text>
</comment>
<dbReference type="SUPFAM" id="SSF141371">
    <property type="entry name" value="PilZ domain-like"/>
    <property type="match status" value="1"/>
</dbReference>
<keyword evidence="11 16" id="KW-0812">Transmembrane</keyword>
<evidence type="ECO:0000256" key="6">
    <source>
        <dbReference type="ARBA" id="ARBA00022475"/>
    </source>
</evidence>
<dbReference type="NCBIfam" id="NF008558">
    <property type="entry name" value="PRK11498.1"/>
    <property type="match status" value="1"/>
</dbReference>
<keyword evidence="9 16" id="KW-0328">Glycosyltransferase</keyword>
<evidence type="ECO:0000259" key="17">
    <source>
        <dbReference type="Pfam" id="PF00535"/>
    </source>
</evidence>
<dbReference type="InterPro" id="IPR003919">
    <property type="entry name" value="Cell_synth_A"/>
</dbReference>
<dbReference type="PANTHER" id="PTHR43867:SF2">
    <property type="entry name" value="CELLULOSE SYNTHASE CATALYTIC SUBUNIT A [UDP-FORMING]"/>
    <property type="match status" value="1"/>
</dbReference>
<feature type="transmembrane region" description="Helical" evidence="16">
    <location>
        <begin position="162"/>
        <end position="178"/>
    </location>
</feature>
<evidence type="ECO:0000256" key="3">
    <source>
        <dbReference type="ARBA" id="ARBA00006739"/>
    </source>
</evidence>
<keyword evidence="10 16" id="KW-0808">Transferase</keyword>
<dbReference type="GO" id="GO:0016760">
    <property type="term" value="F:cellulose synthase (UDP-forming) activity"/>
    <property type="evidence" value="ECO:0007669"/>
    <property type="project" value="UniProtKB-EC"/>
</dbReference>
<dbReference type="InterPro" id="IPR001173">
    <property type="entry name" value="Glyco_trans_2-like"/>
</dbReference>
<organism evidence="19 20">
    <name type="scientific">Aeromonas schubertii</name>
    <dbReference type="NCBI Taxonomy" id="652"/>
    <lineage>
        <taxon>Bacteria</taxon>
        <taxon>Pseudomonadati</taxon>
        <taxon>Pseudomonadota</taxon>
        <taxon>Gammaproteobacteria</taxon>
        <taxon>Aeromonadales</taxon>
        <taxon>Aeromonadaceae</taxon>
        <taxon>Aeromonas</taxon>
    </lineage>
</organism>
<feature type="transmembrane region" description="Helical" evidence="16">
    <location>
        <begin position="523"/>
        <end position="541"/>
    </location>
</feature>
<dbReference type="GO" id="GO:0006011">
    <property type="term" value="P:UDP-alpha-D-glucose metabolic process"/>
    <property type="evidence" value="ECO:0007669"/>
    <property type="project" value="InterPro"/>
</dbReference>
<evidence type="ECO:0000256" key="2">
    <source>
        <dbReference type="ARBA" id="ARBA00005186"/>
    </source>
</evidence>
<dbReference type="InterPro" id="IPR029044">
    <property type="entry name" value="Nucleotide-diphossugar_trans"/>
</dbReference>
<evidence type="ECO:0000256" key="1">
    <source>
        <dbReference type="ARBA" id="ARBA00004429"/>
    </source>
</evidence>
<dbReference type="RefSeq" id="WP_060583666.1">
    <property type="nucleotide sequence ID" value="NZ_CP013067.1"/>
</dbReference>
<dbReference type="InterPro" id="IPR009875">
    <property type="entry name" value="PilZ_domain"/>
</dbReference>
<sequence>MLRLLFRPHALLWCRQRYRHGREQGASRSWSLLLTLLGLLAWSLFPLERPGWQWLRRHRTALFPQLGRPRSGDPLRALIQLCWLLVRRPISRPLRWPSSWQRAWQAFTGALGRYLARFERKGVSAAVEGPRVARWKAGLFCTVAGLLSLLCITQPFDALAQLVFVLSLATMALVLRAIPGRYPMLMLMILSIIISCRYIWWRYTSTLDWLDPVSLGCGLLLLFAETYAWVVLLLGYWQTAWPQHRPPAPLPQDQSLWPSVDLMIPTYNEDLAIVKGTVYGALALDWPRDKLTVWLLDDGEREAFRAFAEEAGIRYVARTTHEHAKAGNINHALKQASGDLVAIFDCDHLPTRSFLQMTVGWFFKDPSLALVQTPHHFFSADPFERNLSRFRKMPNEGALFYGLIQDGNDTWDASFFCGSCAVIKRSALDEIGGIAVETVTEDAHTSLRLHRLGYTSAYIRIPQAAGLATESLSAHIGQRIRWARGMVQILRLDNPLFGKGLNLGQRLCYFNAMLHFMSGIPRLIFLTAPLAFLILHAYIIYAPAGAIALYMLPHIFHSALTNSRLQGKVRHFFWGEVYETVLAWYIARPTTVALFAPHKGKFNVTAKGGMTDEVYLDLEVSRPYLLLVLLNLCGLGFGVWRIATGLPGEIPTLLLGMLWVLYNMTILGGALAVAFESRQVQANPRVEMAMPAAIRLASGHLYPCVLKDYSNGGVGLDLEHELVLDGREAVWLLLRNGLRESLFAARVRRVMGKKLGLELAPMTREQHIAFIQCTFARADTWSLWQERLGRDRPLHSLIDITRLGWSAYWRLLRSSFLAPFCIASEKLVRWLFSFLPRRVSPDFRSQAPTLETVKG</sequence>
<evidence type="ECO:0000256" key="10">
    <source>
        <dbReference type="ARBA" id="ARBA00022679"/>
    </source>
</evidence>
<dbReference type="Pfam" id="PF00535">
    <property type="entry name" value="Glycos_transf_2"/>
    <property type="match status" value="1"/>
</dbReference>
<keyword evidence="12 16" id="KW-0135">Cellulose biosynthesis</keyword>
<evidence type="ECO:0000256" key="12">
    <source>
        <dbReference type="ARBA" id="ARBA00022916"/>
    </source>
</evidence>
<feature type="transmembrane region" description="Helical" evidence="16">
    <location>
        <begin position="213"/>
        <end position="237"/>
    </location>
</feature>
<reference evidence="20" key="1">
    <citation type="submission" date="2015-10" db="EMBL/GenBank/DDBJ databases">
        <title>Complete Genome Sequence of Aeromonas schubertii strain WL1483.</title>
        <authorList>
            <person name="Liu L."/>
        </authorList>
    </citation>
    <scope>NUCLEOTIDE SEQUENCE [LARGE SCALE GENOMIC DNA]</scope>
    <source>
        <strain evidence="20">WL1483</strain>
    </source>
</reference>
<evidence type="ECO:0000313" key="19">
    <source>
        <dbReference type="EMBL" id="ALP42235.1"/>
    </source>
</evidence>
<dbReference type="GO" id="GO:0035438">
    <property type="term" value="F:cyclic-di-GMP binding"/>
    <property type="evidence" value="ECO:0007669"/>
    <property type="project" value="InterPro"/>
</dbReference>
<dbReference type="EC" id="2.4.1.12" evidence="4 16"/>
<feature type="transmembrane region" description="Helical" evidence="16">
    <location>
        <begin position="624"/>
        <end position="643"/>
    </location>
</feature>
<dbReference type="CDD" id="cd06421">
    <property type="entry name" value="CESA_CelA_like"/>
    <property type="match status" value="1"/>
</dbReference>
<dbReference type="PRINTS" id="PR01439">
    <property type="entry name" value="CELLSNTHASEA"/>
</dbReference>
<evidence type="ECO:0000256" key="11">
    <source>
        <dbReference type="ARBA" id="ARBA00022692"/>
    </source>
</evidence>
<keyword evidence="14 16" id="KW-0472">Membrane</keyword>
<dbReference type="FunFam" id="3.90.550.10:FF:000061">
    <property type="entry name" value="Cellulose synthase catalytic subunit [UDP-forming]"/>
    <property type="match status" value="1"/>
</dbReference>
<feature type="transmembrane region" description="Helical" evidence="16">
    <location>
        <begin position="655"/>
        <end position="675"/>
    </location>
</feature>
<comment type="cofactor">
    <cofactor evidence="16">
        <name>Mg(2+)</name>
        <dbReference type="ChEBI" id="CHEBI:18420"/>
    </cofactor>
</comment>
<feature type="domain" description="Glycosyltransferase 2-like" evidence="17">
    <location>
        <begin position="263"/>
        <end position="432"/>
    </location>
</feature>
<feature type="domain" description="PilZ" evidence="18">
    <location>
        <begin position="681"/>
        <end position="775"/>
    </location>
</feature>
<feature type="transmembrane region" description="Helical" evidence="16">
    <location>
        <begin position="547"/>
        <end position="565"/>
    </location>
</feature>
<dbReference type="SUPFAM" id="SSF53448">
    <property type="entry name" value="Nucleotide-diphospho-sugar transferases"/>
    <property type="match status" value="1"/>
</dbReference>
<dbReference type="KEGG" id="asr:WL1483_2816"/>
<dbReference type="AlphaFoldDB" id="A0A0S2SKK7"/>
<dbReference type="PANTHER" id="PTHR43867">
    <property type="entry name" value="CELLULOSE SYNTHASE CATALYTIC SUBUNIT A [UDP-FORMING]"/>
    <property type="match status" value="1"/>
</dbReference>
<evidence type="ECO:0000256" key="5">
    <source>
        <dbReference type="ARBA" id="ARBA00018714"/>
    </source>
</evidence>
<evidence type="ECO:0000256" key="15">
    <source>
        <dbReference type="ARBA" id="ARBA00048682"/>
    </source>
</evidence>
<dbReference type="PATRIC" id="fig|652.5.peg.345"/>
<dbReference type="InterPro" id="IPR050321">
    <property type="entry name" value="Glycosyltr_2/OpgH_subfam"/>
</dbReference>
<comment type="function">
    <text evidence="16">Catalytic subunit of cellulose synthase. It polymerizes uridine 5'-diphosphate glucose to cellulose.</text>
</comment>